<dbReference type="PANTHER" id="PTHR11552">
    <property type="entry name" value="GLUCOSE-METHANOL-CHOLINE GMC OXIDOREDUCTASE"/>
    <property type="match status" value="1"/>
</dbReference>
<dbReference type="Gene3D" id="3.50.50.60">
    <property type="entry name" value="FAD/NAD(P)-binding domain"/>
    <property type="match status" value="1"/>
</dbReference>
<reference evidence="2 3" key="1">
    <citation type="journal article" date="2019" name="Sci. Rep.">
        <title>Orb-weaving spider Araneus ventricosus genome elucidates the spidroin gene catalogue.</title>
        <authorList>
            <person name="Kono N."/>
            <person name="Nakamura H."/>
            <person name="Ohtoshi R."/>
            <person name="Moran D.A.P."/>
            <person name="Shinohara A."/>
            <person name="Yoshida Y."/>
            <person name="Fujiwara M."/>
            <person name="Mori M."/>
            <person name="Tomita M."/>
            <person name="Arakawa K."/>
        </authorList>
    </citation>
    <scope>NUCLEOTIDE SEQUENCE [LARGE SCALE GENOMIC DNA]</scope>
</reference>
<gene>
    <name evidence="2" type="ORF">AVEN_144207_1</name>
</gene>
<protein>
    <submittedName>
        <fullName evidence="2">Uncharacterized protein</fullName>
    </submittedName>
</protein>
<dbReference type="Proteomes" id="UP000499080">
    <property type="component" value="Unassembled WGS sequence"/>
</dbReference>
<dbReference type="GO" id="GO:0016491">
    <property type="term" value="F:oxidoreductase activity"/>
    <property type="evidence" value="ECO:0007669"/>
    <property type="project" value="TreeGrafter"/>
</dbReference>
<keyword evidence="3" id="KW-1185">Reference proteome</keyword>
<dbReference type="InterPro" id="IPR036188">
    <property type="entry name" value="FAD/NAD-bd_sf"/>
</dbReference>
<dbReference type="GO" id="GO:0050660">
    <property type="term" value="F:flavin adenine dinucleotide binding"/>
    <property type="evidence" value="ECO:0007669"/>
    <property type="project" value="InterPro"/>
</dbReference>
<dbReference type="OrthoDB" id="269227at2759"/>
<dbReference type="SUPFAM" id="SSF51905">
    <property type="entry name" value="FAD/NAD(P)-binding domain"/>
    <property type="match status" value="1"/>
</dbReference>
<organism evidence="2 3">
    <name type="scientific">Araneus ventricosus</name>
    <name type="common">Orbweaver spider</name>
    <name type="synonym">Epeira ventricosa</name>
    <dbReference type="NCBI Taxonomy" id="182803"/>
    <lineage>
        <taxon>Eukaryota</taxon>
        <taxon>Metazoa</taxon>
        <taxon>Ecdysozoa</taxon>
        <taxon>Arthropoda</taxon>
        <taxon>Chelicerata</taxon>
        <taxon>Arachnida</taxon>
        <taxon>Araneae</taxon>
        <taxon>Araneomorphae</taxon>
        <taxon>Entelegynae</taxon>
        <taxon>Araneoidea</taxon>
        <taxon>Araneidae</taxon>
        <taxon>Araneus</taxon>
    </lineage>
</organism>
<dbReference type="AlphaFoldDB" id="A0A4Y2HSW6"/>
<dbReference type="InterPro" id="IPR012132">
    <property type="entry name" value="GMC_OxRdtase"/>
</dbReference>
<sequence length="123" mass="13324">MDISSERAYPTPLANSPLLPLLLLSLATQRNSPTQSSSIKEEYDYIVVGGGSAGSVVASRLSEVPCVTVLLLEAGTKKPPLLNDVPGLGRFFWNTDIDWQFKTVPQKNTGFALVNKVGVPLFY</sequence>
<comment type="caution">
    <text evidence="2">The sequence shown here is derived from an EMBL/GenBank/DDBJ whole genome shotgun (WGS) entry which is preliminary data.</text>
</comment>
<dbReference type="PANTHER" id="PTHR11552:SF147">
    <property type="entry name" value="CHOLINE DEHYDROGENASE, MITOCHONDRIAL"/>
    <property type="match status" value="1"/>
</dbReference>
<dbReference type="EMBL" id="BGPR01002145">
    <property type="protein sequence ID" value="GBM68501.1"/>
    <property type="molecule type" value="Genomic_DNA"/>
</dbReference>
<evidence type="ECO:0000256" key="1">
    <source>
        <dbReference type="ARBA" id="ARBA00010790"/>
    </source>
</evidence>
<name>A0A4Y2HSW6_ARAVE</name>
<evidence type="ECO:0000313" key="3">
    <source>
        <dbReference type="Proteomes" id="UP000499080"/>
    </source>
</evidence>
<evidence type="ECO:0000313" key="2">
    <source>
        <dbReference type="EMBL" id="GBM68501.1"/>
    </source>
</evidence>
<comment type="similarity">
    <text evidence="1">Belongs to the GMC oxidoreductase family.</text>
</comment>
<proteinExistence type="inferred from homology"/>
<accession>A0A4Y2HSW6</accession>